<gene>
    <name evidence="2" type="ORF">g.5680</name>
</gene>
<feature type="compositionally biased region" description="Basic and acidic residues" evidence="1">
    <location>
        <begin position="15"/>
        <end position="24"/>
    </location>
</feature>
<sequence length="131" mass="14516">MAPKKDKKKIKKTSKNGEDDKKPVPLEPVGDYGSDQQQHLRVSTSTKKKETLLEANKASLYDIDTRNVSFKDNLTESPVEQIEVTDGSKKKSIASKSIRSTSKHPSSKSSPRTGSQVSHEKTPLYSAEEDL</sequence>
<dbReference type="AlphaFoldDB" id="A0A1B6I2X7"/>
<name>A0A1B6I2X7_9HEMI</name>
<feature type="region of interest" description="Disordered" evidence="1">
    <location>
        <begin position="1"/>
        <end position="47"/>
    </location>
</feature>
<proteinExistence type="predicted"/>
<dbReference type="EMBL" id="GECU01026420">
    <property type="protein sequence ID" value="JAS81286.1"/>
    <property type="molecule type" value="Transcribed_RNA"/>
</dbReference>
<evidence type="ECO:0000313" key="2">
    <source>
        <dbReference type="EMBL" id="JAS81286.1"/>
    </source>
</evidence>
<accession>A0A1B6I2X7</accession>
<feature type="compositionally biased region" description="Basic residues" evidence="1">
    <location>
        <begin position="1"/>
        <end position="14"/>
    </location>
</feature>
<organism evidence="2">
    <name type="scientific">Homalodisca liturata</name>
    <dbReference type="NCBI Taxonomy" id="320908"/>
    <lineage>
        <taxon>Eukaryota</taxon>
        <taxon>Metazoa</taxon>
        <taxon>Ecdysozoa</taxon>
        <taxon>Arthropoda</taxon>
        <taxon>Hexapoda</taxon>
        <taxon>Insecta</taxon>
        <taxon>Pterygota</taxon>
        <taxon>Neoptera</taxon>
        <taxon>Paraneoptera</taxon>
        <taxon>Hemiptera</taxon>
        <taxon>Auchenorrhyncha</taxon>
        <taxon>Membracoidea</taxon>
        <taxon>Cicadellidae</taxon>
        <taxon>Cicadellinae</taxon>
        <taxon>Proconiini</taxon>
        <taxon>Homalodisca</taxon>
    </lineage>
</organism>
<feature type="compositionally biased region" description="Polar residues" evidence="1">
    <location>
        <begin position="34"/>
        <end position="45"/>
    </location>
</feature>
<protein>
    <submittedName>
        <fullName evidence="2">Uncharacterized protein</fullName>
    </submittedName>
</protein>
<evidence type="ECO:0000256" key="1">
    <source>
        <dbReference type="SAM" id="MobiDB-lite"/>
    </source>
</evidence>
<feature type="region of interest" description="Disordered" evidence="1">
    <location>
        <begin position="79"/>
        <end position="131"/>
    </location>
</feature>
<reference evidence="2" key="1">
    <citation type="submission" date="2015-11" db="EMBL/GenBank/DDBJ databases">
        <title>De novo transcriptome assembly of four potential Pierce s Disease insect vectors from Arizona vineyards.</title>
        <authorList>
            <person name="Tassone E.E."/>
        </authorList>
    </citation>
    <scope>NUCLEOTIDE SEQUENCE</scope>
</reference>